<organism evidence="2 3">
    <name type="scientific">Frondihabitans peucedani</name>
    <dbReference type="NCBI Taxonomy" id="598626"/>
    <lineage>
        <taxon>Bacteria</taxon>
        <taxon>Bacillati</taxon>
        <taxon>Actinomycetota</taxon>
        <taxon>Actinomycetes</taxon>
        <taxon>Micrococcales</taxon>
        <taxon>Microbacteriaceae</taxon>
        <taxon>Frondihabitans</taxon>
    </lineage>
</organism>
<evidence type="ECO:0000256" key="1">
    <source>
        <dbReference type="SAM" id="Phobius"/>
    </source>
</evidence>
<keyword evidence="1" id="KW-1133">Transmembrane helix</keyword>
<dbReference type="RefSeq" id="WP_344797285.1">
    <property type="nucleotide sequence ID" value="NZ_BAABAU010000004.1"/>
</dbReference>
<evidence type="ECO:0000313" key="3">
    <source>
        <dbReference type="Proteomes" id="UP001501594"/>
    </source>
</evidence>
<reference evidence="3" key="1">
    <citation type="journal article" date="2019" name="Int. J. Syst. Evol. Microbiol.">
        <title>The Global Catalogue of Microorganisms (GCM) 10K type strain sequencing project: providing services to taxonomists for standard genome sequencing and annotation.</title>
        <authorList>
            <consortium name="The Broad Institute Genomics Platform"/>
            <consortium name="The Broad Institute Genome Sequencing Center for Infectious Disease"/>
            <person name="Wu L."/>
            <person name="Ma J."/>
        </authorList>
    </citation>
    <scope>NUCLEOTIDE SEQUENCE [LARGE SCALE GENOMIC DNA]</scope>
    <source>
        <strain evidence="3">JCM 17442</strain>
    </source>
</reference>
<name>A0ABP8E4P3_9MICO</name>
<gene>
    <name evidence="2" type="ORF">GCM10022256_28100</name>
</gene>
<keyword evidence="1" id="KW-0472">Membrane</keyword>
<proteinExistence type="predicted"/>
<comment type="caution">
    <text evidence="2">The sequence shown here is derived from an EMBL/GenBank/DDBJ whole genome shotgun (WGS) entry which is preliminary data.</text>
</comment>
<dbReference type="EMBL" id="BAABAU010000004">
    <property type="protein sequence ID" value="GAA4267198.1"/>
    <property type="molecule type" value="Genomic_DNA"/>
</dbReference>
<keyword evidence="1" id="KW-0812">Transmembrane</keyword>
<dbReference type="Proteomes" id="UP001501594">
    <property type="component" value="Unassembled WGS sequence"/>
</dbReference>
<feature type="transmembrane region" description="Helical" evidence="1">
    <location>
        <begin position="12"/>
        <end position="36"/>
    </location>
</feature>
<feature type="transmembrane region" description="Helical" evidence="1">
    <location>
        <begin position="42"/>
        <end position="62"/>
    </location>
</feature>
<keyword evidence="3" id="KW-1185">Reference proteome</keyword>
<evidence type="ECO:0000313" key="2">
    <source>
        <dbReference type="EMBL" id="GAA4267198.1"/>
    </source>
</evidence>
<sequence length="85" mass="8896">MRLTKVRRLSVVLLSVPFSVFVAAGLLLIGALVRTALATSSWSLAGSLALGLSVALGGGYIGSTARRRARERAQDASCDPEHTKT</sequence>
<accession>A0ABP8E4P3</accession>
<protein>
    <submittedName>
        <fullName evidence="2">Uncharacterized protein</fullName>
    </submittedName>
</protein>